<dbReference type="InterPro" id="IPR036890">
    <property type="entry name" value="HATPase_C_sf"/>
</dbReference>
<dbReference type="EMBL" id="VJOY01000018">
    <property type="protein sequence ID" value="TRX73223.1"/>
    <property type="molecule type" value="Genomic_DNA"/>
</dbReference>
<dbReference type="InterPro" id="IPR035965">
    <property type="entry name" value="PAS-like_dom_sf"/>
</dbReference>
<keyword evidence="7" id="KW-0067">ATP-binding</keyword>
<evidence type="ECO:0000259" key="12">
    <source>
        <dbReference type="PROSITE" id="PS50113"/>
    </source>
</evidence>
<dbReference type="InterPro" id="IPR004358">
    <property type="entry name" value="Sig_transdc_His_kin-like_C"/>
</dbReference>
<feature type="domain" description="PAC" evidence="12">
    <location>
        <begin position="255"/>
        <end position="307"/>
    </location>
</feature>
<keyword evidence="6" id="KW-0418">Kinase</keyword>
<keyword evidence="14" id="KW-1185">Reference proteome</keyword>
<gene>
    <name evidence="13" type="ORF">FM069_18795</name>
</gene>
<keyword evidence="4" id="KW-0808">Transferase</keyword>
<dbReference type="RefSeq" id="WP_143489908.1">
    <property type="nucleotide sequence ID" value="NZ_VJOY01000018.1"/>
</dbReference>
<feature type="domain" description="Histidine kinase" evidence="10">
    <location>
        <begin position="345"/>
        <end position="569"/>
    </location>
</feature>
<dbReference type="PROSITE" id="PS50109">
    <property type="entry name" value="HIS_KIN"/>
    <property type="match status" value="1"/>
</dbReference>
<dbReference type="InterPro" id="IPR000014">
    <property type="entry name" value="PAS"/>
</dbReference>
<evidence type="ECO:0000256" key="9">
    <source>
        <dbReference type="PROSITE-ProRule" id="PRU00169"/>
    </source>
</evidence>
<dbReference type="SUPFAM" id="SSF52172">
    <property type="entry name" value="CheY-like"/>
    <property type="match status" value="1"/>
</dbReference>
<dbReference type="SMART" id="SM00086">
    <property type="entry name" value="PAC"/>
    <property type="match status" value="2"/>
</dbReference>
<feature type="domain" description="Response regulatory" evidence="11">
    <location>
        <begin position="591"/>
        <end position="705"/>
    </location>
</feature>
<dbReference type="OrthoDB" id="6973808at2"/>
<dbReference type="Pfam" id="PF00512">
    <property type="entry name" value="HisKA"/>
    <property type="match status" value="1"/>
</dbReference>
<proteinExistence type="predicted"/>
<dbReference type="SMART" id="SM00387">
    <property type="entry name" value="HATPase_c"/>
    <property type="match status" value="1"/>
</dbReference>
<dbReference type="PRINTS" id="PR00344">
    <property type="entry name" value="BCTRLSENSOR"/>
</dbReference>
<dbReference type="InterPro" id="IPR003594">
    <property type="entry name" value="HATPase_dom"/>
</dbReference>
<evidence type="ECO:0000313" key="13">
    <source>
        <dbReference type="EMBL" id="TRX73223.1"/>
    </source>
</evidence>
<comment type="caution">
    <text evidence="13">The sequence shown here is derived from an EMBL/GenBank/DDBJ whole genome shotgun (WGS) entry which is preliminary data.</text>
</comment>
<evidence type="ECO:0000259" key="11">
    <source>
        <dbReference type="PROSITE" id="PS50110"/>
    </source>
</evidence>
<dbReference type="InterPro" id="IPR001789">
    <property type="entry name" value="Sig_transdc_resp-reg_receiver"/>
</dbReference>
<dbReference type="PROSITE" id="PS50110">
    <property type="entry name" value="RESPONSE_REGULATORY"/>
    <property type="match status" value="1"/>
</dbReference>
<name>A0A553GUP8_9PSED</name>
<dbReference type="Proteomes" id="UP000315235">
    <property type="component" value="Unassembled WGS sequence"/>
</dbReference>
<dbReference type="Pfam" id="PF02518">
    <property type="entry name" value="HATPase_c"/>
    <property type="match status" value="1"/>
</dbReference>
<evidence type="ECO:0000256" key="8">
    <source>
        <dbReference type="ARBA" id="ARBA00023012"/>
    </source>
</evidence>
<organism evidence="13 14">
    <name type="scientific">Pseudomonas mangiferae</name>
    <dbReference type="NCBI Taxonomy" id="2593654"/>
    <lineage>
        <taxon>Bacteria</taxon>
        <taxon>Pseudomonadati</taxon>
        <taxon>Pseudomonadota</taxon>
        <taxon>Gammaproteobacteria</taxon>
        <taxon>Pseudomonadales</taxon>
        <taxon>Pseudomonadaceae</taxon>
        <taxon>Pseudomonas</taxon>
    </lineage>
</organism>
<sequence>MTSESPLLPAFPAFPGEMATLIRRFDWSTTGLGPLAEWPGYLRTSVDLILAVSTPIVLMVGRPGVLIYNDAYAATVAGDRHPGTFGVPVEDAWPEIAGWNRHVLDLGLRGESLSYEDLHFVLPRRGRPDDSWMNVYYSPVYDEIGTPAGVMCIIVENTDKIMAERGRAEAETELRLANERVSLALNAGAVIGTWVWDIPTNHFVADERFARAFSLDPAQAAQGLTLEQVVESIHPEDRPAIEALIAHTLRVGGPYRAEYRVRQLDGTYRWIEANGECQLDAYGLALRFPGVLIDIHERKQTETTLRDLTATLEQRVAEAVAERTLAEERLRQAQKMEAIGQLTGGIAHDFNNLLAGVIGSLTIVQRRLHPDTKAEVQRFLEAANHAAQRGASLVQRMLAFARRQSLDNRPTDINALVHSLEEMLRRTLGERVILETRLQPGLWSVLTDMPQLESALLNLAINARDAMPHGGRLSIVTGNLSLGADHGEDHDLDPGDYVRVEVSDTGTGMDAEVLSHVFEPFFTTKPIGQGTGLGLSMVYGFVKQTGGHIRLSSTPGRGTRFRLYFPRHADAAAAEAEAAALPHTPSGGGERILVVEDDPVVRMLTVEVLEDLGYQVLQASDGLEALETLRREPFDLLLTDVGLPGMNGRQLAESVRQVLPEVPVLFATGYAEGAETRAGFLDEGMEMIAKPYTIDVLAATLRAMLERRA</sequence>
<dbReference type="Gene3D" id="2.10.70.100">
    <property type="match status" value="1"/>
</dbReference>
<comment type="catalytic activity">
    <reaction evidence="1">
        <text>ATP + protein L-histidine = ADP + protein N-phospho-L-histidine.</text>
        <dbReference type="EC" id="2.7.13.3"/>
    </reaction>
</comment>
<keyword evidence="5" id="KW-0547">Nucleotide-binding</keyword>
<evidence type="ECO:0000313" key="14">
    <source>
        <dbReference type="Proteomes" id="UP000315235"/>
    </source>
</evidence>
<protein>
    <recommendedName>
        <fullName evidence="2">histidine kinase</fullName>
        <ecNumber evidence="2">2.7.13.3</ecNumber>
    </recommendedName>
</protein>
<dbReference type="Pfam" id="PF00072">
    <property type="entry name" value="Response_reg"/>
    <property type="match status" value="1"/>
</dbReference>
<dbReference type="InterPro" id="IPR000700">
    <property type="entry name" value="PAS-assoc_C"/>
</dbReference>
<dbReference type="Gene3D" id="3.30.565.10">
    <property type="entry name" value="Histidine kinase-like ATPase, C-terminal domain"/>
    <property type="match status" value="1"/>
</dbReference>
<evidence type="ECO:0000256" key="7">
    <source>
        <dbReference type="ARBA" id="ARBA00022840"/>
    </source>
</evidence>
<keyword evidence="8" id="KW-0902">Two-component regulatory system</keyword>
<dbReference type="InterPro" id="IPR013655">
    <property type="entry name" value="PAS_fold_3"/>
</dbReference>
<dbReference type="SUPFAM" id="SSF55785">
    <property type="entry name" value="PYP-like sensor domain (PAS domain)"/>
    <property type="match status" value="1"/>
</dbReference>
<evidence type="ECO:0000256" key="6">
    <source>
        <dbReference type="ARBA" id="ARBA00022777"/>
    </source>
</evidence>
<dbReference type="CDD" id="cd00130">
    <property type="entry name" value="PAS"/>
    <property type="match status" value="1"/>
</dbReference>
<evidence type="ECO:0000256" key="4">
    <source>
        <dbReference type="ARBA" id="ARBA00022679"/>
    </source>
</evidence>
<dbReference type="GO" id="GO:0005524">
    <property type="term" value="F:ATP binding"/>
    <property type="evidence" value="ECO:0007669"/>
    <property type="project" value="UniProtKB-KW"/>
</dbReference>
<dbReference type="SUPFAM" id="SSF55874">
    <property type="entry name" value="ATPase domain of HSP90 chaperone/DNA topoisomerase II/histidine kinase"/>
    <property type="match status" value="1"/>
</dbReference>
<dbReference type="Gene3D" id="3.30.450.20">
    <property type="entry name" value="PAS domain"/>
    <property type="match status" value="2"/>
</dbReference>
<dbReference type="Gene3D" id="1.10.287.130">
    <property type="match status" value="1"/>
</dbReference>
<dbReference type="InterPro" id="IPR005467">
    <property type="entry name" value="His_kinase_dom"/>
</dbReference>
<feature type="modified residue" description="4-aspartylphosphate" evidence="9">
    <location>
        <position position="640"/>
    </location>
</feature>
<keyword evidence="3 9" id="KW-0597">Phosphoprotein</keyword>
<evidence type="ECO:0000259" key="10">
    <source>
        <dbReference type="PROSITE" id="PS50109"/>
    </source>
</evidence>
<dbReference type="Gene3D" id="3.40.50.2300">
    <property type="match status" value="1"/>
</dbReference>
<dbReference type="NCBIfam" id="TIGR00229">
    <property type="entry name" value="sensory_box"/>
    <property type="match status" value="1"/>
</dbReference>
<evidence type="ECO:0000256" key="1">
    <source>
        <dbReference type="ARBA" id="ARBA00000085"/>
    </source>
</evidence>
<evidence type="ECO:0000256" key="3">
    <source>
        <dbReference type="ARBA" id="ARBA00022553"/>
    </source>
</evidence>
<dbReference type="InterPro" id="IPR003661">
    <property type="entry name" value="HisK_dim/P_dom"/>
</dbReference>
<dbReference type="InterPro" id="IPR011006">
    <property type="entry name" value="CheY-like_superfamily"/>
</dbReference>
<dbReference type="PANTHER" id="PTHR43065:SF46">
    <property type="entry name" value="C4-DICARBOXYLATE TRANSPORT SENSOR PROTEIN DCTB"/>
    <property type="match status" value="1"/>
</dbReference>
<evidence type="ECO:0000256" key="5">
    <source>
        <dbReference type="ARBA" id="ARBA00022741"/>
    </source>
</evidence>
<dbReference type="SMART" id="SM00448">
    <property type="entry name" value="REC"/>
    <property type="match status" value="1"/>
</dbReference>
<accession>A0A553GUP8</accession>
<dbReference type="AlphaFoldDB" id="A0A553GUP8"/>
<reference evidence="13 14" key="1">
    <citation type="submission" date="2019-07" db="EMBL/GenBank/DDBJ databases">
        <title>Pseudomonas mangiferae sp. nov., isolated from bark of mango tree in Thailand.</title>
        <authorList>
            <person name="Srisuk N."/>
            <person name="Anurat P."/>
        </authorList>
    </citation>
    <scope>NUCLEOTIDE SEQUENCE [LARGE SCALE GENOMIC DNA]</scope>
    <source>
        <strain evidence="13 14">DMKU_BBB3-04</strain>
    </source>
</reference>
<dbReference type="EC" id="2.7.13.3" evidence="2"/>
<dbReference type="Pfam" id="PF08447">
    <property type="entry name" value="PAS_3"/>
    <property type="match status" value="1"/>
</dbReference>
<dbReference type="InterPro" id="IPR036097">
    <property type="entry name" value="HisK_dim/P_sf"/>
</dbReference>
<dbReference type="SUPFAM" id="SSF47384">
    <property type="entry name" value="Homodimeric domain of signal transducing histidine kinase"/>
    <property type="match status" value="1"/>
</dbReference>
<dbReference type="PROSITE" id="PS50113">
    <property type="entry name" value="PAC"/>
    <property type="match status" value="1"/>
</dbReference>
<dbReference type="PANTHER" id="PTHR43065">
    <property type="entry name" value="SENSOR HISTIDINE KINASE"/>
    <property type="match status" value="1"/>
</dbReference>
<dbReference type="InterPro" id="IPR001610">
    <property type="entry name" value="PAC"/>
</dbReference>
<dbReference type="GO" id="GO:0000155">
    <property type="term" value="F:phosphorelay sensor kinase activity"/>
    <property type="evidence" value="ECO:0007669"/>
    <property type="project" value="InterPro"/>
</dbReference>
<evidence type="ECO:0000256" key="2">
    <source>
        <dbReference type="ARBA" id="ARBA00012438"/>
    </source>
</evidence>
<dbReference type="SMART" id="SM00388">
    <property type="entry name" value="HisKA"/>
    <property type="match status" value="1"/>
</dbReference>